<evidence type="ECO:0000256" key="5">
    <source>
        <dbReference type="ARBA" id="ARBA00035648"/>
    </source>
</evidence>
<reference evidence="8 9" key="1">
    <citation type="submission" date="2021-01" db="EMBL/GenBank/DDBJ databases">
        <title>Genome public.</title>
        <authorList>
            <person name="Liu C."/>
            <person name="Sun Q."/>
        </authorList>
    </citation>
    <scope>NUCLEOTIDE SEQUENCE [LARGE SCALE GENOMIC DNA]</scope>
    <source>
        <strain evidence="8 9">YIM B02515</strain>
    </source>
</reference>
<accession>A0ABS1T6J5</accession>
<dbReference type="EMBL" id="JAESWC010000002">
    <property type="protein sequence ID" value="MBL4934959.1"/>
    <property type="molecule type" value="Genomic_DNA"/>
</dbReference>
<evidence type="ECO:0000259" key="6">
    <source>
        <dbReference type="Pfam" id="PF03755"/>
    </source>
</evidence>
<evidence type="ECO:0000256" key="3">
    <source>
        <dbReference type="ARBA" id="ARBA00022759"/>
    </source>
</evidence>
<keyword evidence="4" id="KW-0378">Hydrolase</keyword>
<dbReference type="InterPro" id="IPR013551">
    <property type="entry name" value="YicC-like_C"/>
</dbReference>
<comment type="cofactor">
    <cofactor evidence="1">
        <name>a divalent metal cation</name>
        <dbReference type="ChEBI" id="CHEBI:60240"/>
    </cofactor>
</comment>
<dbReference type="RefSeq" id="WP_202747590.1">
    <property type="nucleotide sequence ID" value="NZ_JAESWC010000002.1"/>
</dbReference>
<evidence type="ECO:0000259" key="7">
    <source>
        <dbReference type="Pfam" id="PF08340"/>
    </source>
</evidence>
<proteinExistence type="inferred from homology"/>
<evidence type="ECO:0000313" key="9">
    <source>
        <dbReference type="Proteomes" id="UP000632377"/>
    </source>
</evidence>
<protein>
    <submittedName>
        <fullName evidence="8">YicC family protein</fullName>
    </submittedName>
</protein>
<dbReference type="Proteomes" id="UP000632377">
    <property type="component" value="Unassembled WGS sequence"/>
</dbReference>
<feature type="domain" description="Endoribonuclease YicC-like C-terminal" evidence="7">
    <location>
        <begin position="174"/>
        <end position="292"/>
    </location>
</feature>
<keyword evidence="2" id="KW-0540">Nuclease</keyword>
<keyword evidence="3" id="KW-0255">Endonuclease</keyword>
<dbReference type="Pfam" id="PF03755">
    <property type="entry name" value="YicC-like_N"/>
    <property type="match status" value="1"/>
</dbReference>
<evidence type="ECO:0000256" key="1">
    <source>
        <dbReference type="ARBA" id="ARBA00001968"/>
    </source>
</evidence>
<comment type="similarity">
    <text evidence="5">Belongs to the YicC/YloC family.</text>
</comment>
<name>A0ABS1T6J5_9CLOT</name>
<evidence type="ECO:0000256" key="2">
    <source>
        <dbReference type="ARBA" id="ARBA00022722"/>
    </source>
</evidence>
<feature type="domain" description="Endoribonuclease YicC-like N-terminal" evidence="6">
    <location>
        <begin position="3"/>
        <end position="156"/>
    </location>
</feature>
<dbReference type="InterPro" id="IPR005229">
    <property type="entry name" value="YicC/YloC-like"/>
</dbReference>
<dbReference type="PANTHER" id="PTHR30636:SF3">
    <property type="entry name" value="UPF0701 PROTEIN YICC"/>
    <property type="match status" value="1"/>
</dbReference>
<dbReference type="Pfam" id="PF08340">
    <property type="entry name" value="YicC-like_C"/>
    <property type="match status" value="1"/>
</dbReference>
<evidence type="ECO:0000313" key="8">
    <source>
        <dbReference type="EMBL" id="MBL4934959.1"/>
    </source>
</evidence>
<dbReference type="NCBIfam" id="TIGR00255">
    <property type="entry name" value="YicC/YloC family endoribonuclease"/>
    <property type="match status" value="1"/>
</dbReference>
<dbReference type="PANTHER" id="PTHR30636">
    <property type="entry name" value="UPF0701 PROTEIN YICC"/>
    <property type="match status" value="1"/>
</dbReference>
<dbReference type="InterPro" id="IPR013527">
    <property type="entry name" value="YicC-like_N"/>
</dbReference>
<keyword evidence="9" id="KW-1185">Reference proteome</keyword>
<organism evidence="8 9">
    <name type="scientific">Clostridium rhizosphaerae</name>
    <dbReference type="NCBI Taxonomy" id="2803861"/>
    <lineage>
        <taxon>Bacteria</taxon>
        <taxon>Bacillati</taxon>
        <taxon>Bacillota</taxon>
        <taxon>Clostridia</taxon>
        <taxon>Eubacteriales</taxon>
        <taxon>Clostridiaceae</taxon>
        <taxon>Clostridium</taxon>
    </lineage>
</organism>
<sequence length="292" mass="33978">MTKSMTGFGRGSIEEDGKSYVIEIKSVNHRYLDINIKMPRNLISLEDRIRKTISQKINRGKVDIFITQNTYVSNNTVTNFNHNLGDSYLNCLKEIRDRYEVRDDISVSLIARFPEVITLNTKEEDLDEVWNNLKIPLDDALNSFVLMREKEGQNLKEDITKRCDYIKEQIDKIELMAPAIVVEYKEKLEKRLKELLGDIKIDENRIAMELAIFSDKANIDEELVRLNSHIIQMKDALNLSEPVGRKLDFIVQEMNRETNTIASKANNLEITNISLNIKNEIEKIREQVQNME</sequence>
<evidence type="ECO:0000256" key="4">
    <source>
        <dbReference type="ARBA" id="ARBA00022801"/>
    </source>
</evidence>
<comment type="caution">
    <text evidence="8">The sequence shown here is derived from an EMBL/GenBank/DDBJ whole genome shotgun (WGS) entry which is preliminary data.</text>
</comment>
<gene>
    <name evidence="8" type="ORF">JK636_04205</name>
</gene>